<evidence type="ECO:0000256" key="2">
    <source>
        <dbReference type="SAM" id="MobiDB-lite"/>
    </source>
</evidence>
<feature type="region of interest" description="Disordered" evidence="2">
    <location>
        <begin position="32"/>
        <end position="67"/>
    </location>
</feature>
<evidence type="ECO:0000313" key="4">
    <source>
        <dbReference type="EMBL" id="GEU29832.1"/>
    </source>
</evidence>
<feature type="compositionally biased region" description="Polar residues" evidence="2">
    <location>
        <begin position="34"/>
        <end position="64"/>
    </location>
</feature>
<dbReference type="InterPro" id="IPR043502">
    <property type="entry name" value="DNA/RNA_pol_sf"/>
</dbReference>
<comment type="caution">
    <text evidence="4">The sequence shown here is derived from an EMBL/GenBank/DDBJ whole genome shotgun (WGS) entry which is preliminary data.</text>
</comment>
<proteinExistence type="predicted"/>
<feature type="compositionally biased region" description="Basic and acidic residues" evidence="2">
    <location>
        <begin position="875"/>
        <end position="890"/>
    </location>
</feature>
<dbReference type="SUPFAM" id="SSF56672">
    <property type="entry name" value="DNA/RNA polymerases"/>
    <property type="match status" value="1"/>
</dbReference>
<organism evidence="4">
    <name type="scientific">Tanacetum cinerariifolium</name>
    <name type="common">Dalmatian daisy</name>
    <name type="synonym">Chrysanthemum cinerariifolium</name>
    <dbReference type="NCBI Taxonomy" id="118510"/>
    <lineage>
        <taxon>Eukaryota</taxon>
        <taxon>Viridiplantae</taxon>
        <taxon>Streptophyta</taxon>
        <taxon>Embryophyta</taxon>
        <taxon>Tracheophyta</taxon>
        <taxon>Spermatophyta</taxon>
        <taxon>Magnoliopsida</taxon>
        <taxon>eudicotyledons</taxon>
        <taxon>Gunneridae</taxon>
        <taxon>Pentapetalae</taxon>
        <taxon>asterids</taxon>
        <taxon>campanulids</taxon>
        <taxon>Asterales</taxon>
        <taxon>Asteraceae</taxon>
        <taxon>Asteroideae</taxon>
        <taxon>Anthemideae</taxon>
        <taxon>Anthemidinae</taxon>
        <taxon>Tanacetum</taxon>
    </lineage>
</organism>
<evidence type="ECO:0000259" key="3">
    <source>
        <dbReference type="Pfam" id="PF07727"/>
    </source>
</evidence>
<feature type="compositionally biased region" description="Acidic residues" evidence="2">
    <location>
        <begin position="576"/>
        <end position="604"/>
    </location>
</feature>
<evidence type="ECO:0000256" key="1">
    <source>
        <dbReference type="SAM" id="Coils"/>
    </source>
</evidence>
<accession>A0A699GKN5</accession>
<feature type="domain" description="Reverse transcriptase Ty1/copia-type" evidence="3">
    <location>
        <begin position="171"/>
        <end position="339"/>
    </location>
</feature>
<gene>
    <name evidence="4" type="ORF">Tci_001810</name>
</gene>
<feature type="region of interest" description="Disordered" evidence="2">
    <location>
        <begin position="547"/>
        <end position="618"/>
    </location>
</feature>
<dbReference type="EMBL" id="BKCJ010000104">
    <property type="protein sequence ID" value="GEU29832.1"/>
    <property type="molecule type" value="Genomic_DNA"/>
</dbReference>
<keyword evidence="1" id="KW-0175">Coiled coil</keyword>
<feature type="region of interest" description="Disordered" evidence="2">
    <location>
        <begin position="853"/>
        <end position="931"/>
    </location>
</feature>
<feature type="compositionally biased region" description="Polar residues" evidence="2">
    <location>
        <begin position="891"/>
        <end position="909"/>
    </location>
</feature>
<dbReference type="InterPro" id="IPR013103">
    <property type="entry name" value="RVT_2"/>
</dbReference>
<dbReference type="Pfam" id="PF07727">
    <property type="entry name" value="RVT_2"/>
    <property type="match status" value="1"/>
</dbReference>
<protein>
    <recommendedName>
        <fullName evidence="3">Reverse transcriptase Ty1/copia-type domain-containing protein</fullName>
    </recommendedName>
</protein>
<feature type="coiled-coil region" evidence="1">
    <location>
        <begin position="719"/>
        <end position="750"/>
    </location>
</feature>
<name>A0A699GKN5_TANCI</name>
<feature type="compositionally biased region" description="Basic and acidic residues" evidence="2">
    <location>
        <begin position="853"/>
        <end position="863"/>
    </location>
</feature>
<reference evidence="4" key="1">
    <citation type="journal article" date="2019" name="Sci. Rep.">
        <title>Draft genome of Tanacetum cinerariifolium, the natural source of mosquito coil.</title>
        <authorList>
            <person name="Yamashiro T."/>
            <person name="Shiraishi A."/>
            <person name="Satake H."/>
            <person name="Nakayama K."/>
        </authorList>
    </citation>
    <scope>NUCLEOTIDE SEQUENCE</scope>
</reference>
<sequence length="1772" mass="203380">MFDELLNPSPSVDQQAPEVIAPIADVIHPARAESTGSPFSTSVDQEAPSLSKSHTTQETQTSVIPQDVEEENHDIEVAHMGNDPLFGVPIPKDHPLHNIIGQLSRLVSTRLQLHEQALFCYYDALLTSVEPKTYEEALTQSCWIEAIQEELNEFERLETRSYTDFSRICRSMVVYQMDVKTVFLNGNLREEVYVTQSDGFVDQDNPNHVYKLKKALYGSKQAPRAWYDMLSSFLISQDFSKGLVDSTLFIRRNGSDLLLVQIYVDDIIFAASTPELCDLFANLMCSKFKMSMMGKISFFLGLQISQSPRGIFNNQSKYALESLKKYGFESCDPMDTPMVEKSKLDEDKEGKAIDLLHYRGMIGTLLYLIANRPAFNLLSACVPGIRLGLPKSTTMDTKIDQQVAMDEALVPHAKRLRIRRSNFRLLSDIKSKESTLQLMYDVLHLTPFFKDFLVTADVPEIYMQEFWATAIVHHHSIRFKMDNKKHIVNLESFKDMMHICPRLPGQSFVEPPFEEEILVFLCFLRHSAVIRKLTDRAHISQAIGFGADEGTGTIPGVPDVPTDESEEDISWKSTNDEGDDDEGNDGDDNNDDDDGEEGDGDDEGNGEKTLGTNSSSMSSQFVTSMLNLNSDEGIESIFASTSQMDVQTPTLVASLPMSAPTTTHSTIATITQQAPTPHTTAPKANFSEFMQTNQFARAVSFIPRIVHRYMDQRMNEAVKVAIQIQFDRLRDEAEKENDEFLKIINENMQKIIKEQVKEQVKVQGSRILPKIEQSVNEQLEAEVLTRSSNSSKTSYAVAADLSEMELKKMEGNKSIHRSNEQMNLYKDLVDEYESDNIILDTYRETVTLKRCRDDDANKDKEPSARPNRGSKRRKEGKEPESASAPKEKATRSTGKSTQESKSRQTSASEPATAEEPMQTTFEMEEPSHPEFETGADDLLVVQPYQHPEWFSQQKKPPTPDRDWNKTLSVAHGSIQPWISDLAKRTDSRSSFNELMDTPMDFFNFLMNRLKVDTLTPELLAGPTFELMKGSCKSLQYPHNLLKPLPLIPDSRSRRVIPFNHFINNDLEYLRGDASSRKYTTFVTKTKAADYRHIKWIKDLVPRTMWIQQPVGYGKHTLWRRIIAVTELKIFEWHNYKHLDWITVRTDDDKLYKFKKGDFKRLRLQDIEDMLLLLVQRKLTNLTVKECYAFNVSLRMFTRSIVIQRHVEDLQLSVKSYQKKLNLTRPDTYRIDLKRKEAYSAYSNLRGFIYQNKDKKNRLMRIDELHKFSNETLTDVRTDLDDRLKGIWMQYLPKSIWRKSDNDIAAAMIQAIDKMLKTRRIMRSMERFVGGRLYEGDFRMLQKDHMIYRMLFLSFKRSILTDLQVTPTKPGRMTKSYSSHRFIANYFNAGNIKMEVKKYGHIPPREKCMTLLLAEERFLKVKQALKEGKNQPENVQELLLKLLNDLQILNKMQLKQEELAAKICTSYWKCAIFDDDDDEEYTIQVREYYKNYLVVITPEFPITDSLIMKDEYLDTISETKSDEENESSVEDLNLTPSEYEDLSDIKSECDVPFCDDFTTFSNPLFDSYDNSTSSDDESFSNKDEFSSELARIDLISPEINEADFDPEEEIRLVEKLLYDNSSPRPLEGLNSKNSDAIIESFSPSLISVKGSDSLMKEIDIFLTPDDSIPLGIENDDYDSEGDILEELLNNDSISLPENESFHFDRYYDPSSPRPLAKPPDDGVYFDAEPDTRILTVKVVDDISERYVLKPRILPTQPTLSLCLVIDTLLPFLP</sequence>